<evidence type="ECO:0000256" key="2">
    <source>
        <dbReference type="ARBA" id="ARBA00009726"/>
    </source>
</evidence>
<feature type="transmembrane region" description="Helical" evidence="9">
    <location>
        <begin position="342"/>
        <end position="363"/>
    </location>
</feature>
<comment type="similarity">
    <text evidence="2">Belongs to the ABC transporter superfamily. ABCC family. Conjugate transporter (TC 3.A.1.208) subfamily.</text>
</comment>
<organism evidence="12 13">
    <name type="scientific">Sphagnum troendelagicum</name>
    <dbReference type="NCBI Taxonomy" id="128251"/>
    <lineage>
        <taxon>Eukaryota</taxon>
        <taxon>Viridiplantae</taxon>
        <taxon>Streptophyta</taxon>
        <taxon>Embryophyta</taxon>
        <taxon>Bryophyta</taxon>
        <taxon>Sphagnophytina</taxon>
        <taxon>Sphagnopsida</taxon>
        <taxon>Sphagnales</taxon>
        <taxon>Sphagnaceae</taxon>
        <taxon>Sphagnum</taxon>
    </lineage>
</organism>
<evidence type="ECO:0000259" key="10">
    <source>
        <dbReference type="PROSITE" id="PS50893"/>
    </source>
</evidence>
<feature type="transmembrane region" description="Helical" evidence="9">
    <location>
        <begin position="563"/>
        <end position="586"/>
    </location>
</feature>
<dbReference type="InterPro" id="IPR003593">
    <property type="entry name" value="AAA+_ATPase"/>
</dbReference>
<feature type="transmembrane region" description="Helical" evidence="9">
    <location>
        <begin position="1219"/>
        <end position="1240"/>
    </location>
</feature>
<dbReference type="PANTHER" id="PTHR24223">
    <property type="entry name" value="ATP-BINDING CASSETTE SUB-FAMILY C"/>
    <property type="match status" value="1"/>
</dbReference>
<dbReference type="PROSITE" id="PS50893">
    <property type="entry name" value="ABC_TRANSPORTER_2"/>
    <property type="match status" value="2"/>
</dbReference>
<keyword evidence="5" id="KW-0547">Nucleotide-binding</keyword>
<keyword evidence="7 9" id="KW-1133">Transmembrane helix</keyword>
<dbReference type="CDD" id="cd03244">
    <property type="entry name" value="ABCC_MRP_domain2"/>
    <property type="match status" value="1"/>
</dbReference>
<feature type="transmembrane region" description="Helical" evidence="9">
    <location>
        <begin position="96"/>
        <end position="121"/>
    </location>
</feature>
<gene>
    <name evidence="12" type="ORF">CSSPTR1EN2_LOCUS7897</name>
</gene>
<evidence type="ECO:0000259" key="11">
    <source>
        <dbReference type="PROSITE" id="PS50929"/>
    </source>
</evidence>
<dbReference type="Pfam" id="PF00664">
    <property type="entry name" value="ABC_membrane"/>
    <property type="match status" value="2"/>
</dbReference>
<feature type="domain" description="ABC transporter" evidence="10">
    <location>
        <begin position="1283"/>
        <end position="1515"/>
    </location>
</feature>
<dbReference type="InterPro" id="IPR050173">
    <property type="entry name" value="ABC_transporter_C-like"/>
</dbReference>
<dbReference type="PANTHER" id="PTHR24223:SF445">
    <property type="entry name" value="ATP-BINDING CASSETTE TRANSPORTER, SUBFAMILY C, MEMBER 4, SMABCC4"/>
    <property type="match status" value="1"/>
</dbReference>
<feature type="domain" description="ABC transmembrane type-1" evidence="11">
    <location>
        <begin position="967"/>
        <end position="1244"/>
    </location>
</feature>
<dbReference type="PROSITE" id="PS50929">
    <property type="entry name" value="ABC_TM1F"/>
    <property type="match status" value="2"/>
</dbReference>
<feature type="transmembrane region" description="Helical" evidence="9">
    <location>
        <begin position="44"/>
        <end position="75"/>
    </location>
</feature>
<dbReference type="CDD" id="cd18580">
    <property type="entry name" value="ABC_6TM_ABCC_D2"/>
    <property type="match status" value="1"/>
</dbReference>
<dbReference type="Pfam" id="PF00005">
    <property type="entry name" value="ABC_tran"/>
    <property type="match status" value="2"/>
</dbReference>
<dbReference type="PROSITE" id="PS00211">
    <property type="entry name" value="ABC_TRANSPORTER_1"/>
    <property type="match status" value="1"/>
</dbReference>
<dbReference type="InterPro" id="IPR011527">
    <property type="entry name" value="ABC1_TM_dom"/>
</dbReference>
<evidence type="ECO:0000256" key="7">
    <source>
        <dbReference type="ARBA" id="ARBA00022989"/>
    </source>
</evidence>
<name>A0ABP0TUQ5_9BRYO</name>
<evidence type="ECO:0000256" key="1">
    <source>
        <dbReference type="ARBA" id="ARBA00004141"/>
    </source>
</evidence>
<feature type="transmembrane region" description="Helical" evidence="9">
    <location>
        <begin position="1193"/>
        <end position="1213"/>
    </location>
</feature>
<dbReference type="SUPFAM" id="SSF52540">
    <property type="entry name" value="P-loop containing nucleoside triphosphate hydrolases"/>
    <property type="match status" value="2"/>
</dbReference>
<evidence type="ECO:0000256" key="8">
    <source>
        <dbReference type="ARBA" id="ARBA00023136"/>
    </source>
</evidence>
<feature type="transmembrane region" description="Helical" evidence="9">
    <location>
        <begin position="1072"/>
        <end position="1092"/>
    </location>
</feature>
<dbReference type="InterPro" id="IPR003439">
    <property type="entry name" value="ABC_transporter-like_ATP-bd"/>
</dbReference>
<feature type="transmembrane region" description="Helical" evidence="9">
    <location>
        <begin position="205"/>
        <end position="225"/>
    </location>
</feature>
<evidence type="ECO:0000313" key="12">
    <source>
        <dbReference type="EMBL" id="CAK9205536.1"/>
    </source>
</evidence>
<dbReference type="CDD" id="cd18579">
    <property type="entry name" value="ABC_6TM_ABCC_D1"/>
    <property type="match status" value="1"/>
</dbReference>
<dbReference type="InterPro" id="IPR027417">
    <property type="entry name" value="P-loop_NTPase"/>
</dbReference>
<evidence type="ECO:0000256" key="6">
    <source>
        <dbReference type="ARBA" id="ARBA00022840"/>
    </source>
</evidence>
<dbReference type="Gene3D" id="3.40.50.300">
    <property type="entry name" value="P-loop containing nucleotide triphosphate hydrolases"/>
    <property type="match status" value="2"/>
</dbReference>
<dbReference type="InterPro" id="IPR044726">
    <property type="entry name" value="ABCC_6TM_D2"/>
</dbReference>
<keyword evidence="8 9" id="KW-0472">Membrane</keyword>
<keyword evidence="4 9" id="KW-0812">Transmembrane</keyword>
<keyword evidence="13" id="KW-1185">Reference proteome</keyword>
<keyword evidence="6" id="KW-0067">ATP-binding</keyword>
<dbReference type="SUPFAM" id="SSF90123">
    <property type="entry name" value="ABC transporter transmembrane region"/>
    <property type="match status" value="2"/>
</dbReference>
<feature type="transmembrane region" description="Helical" evidence="9">
    <location>
        <begin position="1009"/>
        <end position="1029"/>
    </location>
</feature>
<dbReference type="CDD" id="cd03250">
    <property type="entry name" value="ABCC_MRP_domain1"/>
    <property type="match status" value="1"/>
</dbReference>
<evidence type="ECO:0000256" key="9">
    <source>
        <dbReference type="SAM" id="Phobius"/>
    </source>
</evidence>
<keyword evidence="3" id="KW-0813">Transport</keyword>
<accession>A0ABP0TUQ5</accession>
<sequence length="1527" mass="170373">MEAGVHDWQLQDQQEFQSTSNNCTTMLRICCSDVPNSGRWMEDLWAWVLVPCLQHYLISIISLLLCLVLLSVTLLKLLKYSRGAATTTQRLMKNGALYNFTLVITSVLGFSWLAVCGWRFWSGFHSNWSIVAFDEFFFAMAEALIYLAFASKLWLDKQEAGNSFITPELQVCWIINFLTFSAFEGYAIVVKFIAHKESRYPELTAIYLTLPTWLVSLYLVIMAIVGKRLCLSVVVDQHHHDSTLTEPFLRNQSYKPEMNGVKLGSLEVTGYWKAPLLSKATFLWLDPLFSLGYKRALLAGDVPTLSPEDSADVVCQRLQSNWDFQHQGAAAKSLAWGLIRTFWPLFVINGFLAFMKLCVMYIGPLLIQQFINFFDNPVRVQSHGVMLVLVLLLAKCMEVLIDHQYSFLSQRLGLSVRSALVAAVYQKGLRLSSSARQTQSVGKIVNYMSTDIPEICEAVIEVHDLWAVPLQIIIALIILYSVVGLATVTGFIIMLLVMLMCLLISKKQRSFMAEVMVCKDSRIKRTNEAVTNMKILKLQAWQDWFLKQVIDARIKEKSWIRKFLSIAAFSIFLLWLSPLVVSVLTFGSCLLLNINLTAGRVFTAIATFRILQVPLRQFPQNMTQVAQALVALNRLLTFFQSGEVDLMAVERIEGGAADFAVAVHGGSFKWGPEAENPILRNINVEIKTGTLVAIVGTVGAGKSALLECILGEMEKVSGQVQVCGRVAYVAQSAWIQNGTIQDNIIFGKQMEEVLYHDTLHVCALQNDLSQLPHGDQTEIGERGINLSGGQKQRVQLARAVYQEADIYLLDDVFSAVDAHTGTQLFNECVRGTLASKTVVLVTHQVEFLHSADLILVMRDGEIVQSGNYDELVKLGLDFGALVDAHNQTLQMAEAQGLEDEEEIINDSNQLLHSASIGGSFDAFPPGAVQRTVSSANIIDDEERAIGQVDWRIYWAYCTKVLGGSHVIALLIIQTCWQGLQIASDFWLAQSTSTQESFVPSRFISVYAELAMGSGAFVLMRSLLVAFVGLKTAQHFFLDMIRSVFRAPMSFFDATPTGRILSRSTKDQTALDIWIPLMFGSLLANIFQLFGILYVTIHITWQIIFIIAPLFIVFMQYQRYYIATSRELRRLESISEAPLIHHFSETIVGLVTIRAFGHQARFGKTNTNRTNTLISMCFHNYAAGDWLGFRLENIGTAILCSSTMLLVLLPSSFIRPELVGLSLSYGLALNASIFYVVWLFAQLEQDMVSVERVQQYTDLPSEAPLVIEDKKPSQGWPQQGGISVQGLQLRYRADSPLVLKGLTFTVRGGEKLGVVGRTGSGKTSLIQALFRIVEPTHGRILIDGINITTIGLHDLRSKLSIIPQEPTLFDGTVRSNLDPLGEHDDATIWEALEKCQLATAIKLKDEKLDAPVAENGDNWSMGQRQLFCLGRVLLKSSRILVLDEATASIDTQTDVILQRIIKTEFSNCTIISIAHRIPSVMDSDKVLVLDAGTVKEFGTPSNLLENPVSLFSLLVQEYWSRSNNTAPL</sequence>
<dbReference type="InterPro" id="IPR036640">
    <property type="entry name" value="ABC1_TM_sf"/>
</dbReference>
<dbReference type="InterPro" id="IPR044746">
    <property type="entry name" value="ABCC_6TM_D1"/>
</dbReference>
<evidence type="ECO:0000256" key="3">
    <source>
        <dbReference type="ARBA" id="ARBA00022448"/>
    </source>
</evidence>
<comment type="subcellular location">
    <subcellularLocation>
        <location evidence="1">Membrane</location>
        <topology evidence="1">Multi-pass membrane protein</topology>
    </subcellularLocation>
</comment>
<dbReference type="Proteomes" id="UP001497512">
    <property type="component" value="Chromosome 15"/>
</dbReference>
<evidence type="ECO:0000256" key="5">
    <source>
        <dbReference type="ARBA" id="ARBA00022741"/>
    </source>
</evidence>
<feature type="transmembrane region" description="Helical" evidence="9">
    <location>
        <begin position="1098"/>
        <end position="1116"/>
    </location>
</feature>
<feature type="transmembrane region" description="Helical" evidence="9">
    <location>
        <begin position="171"/>
        <end position="193"/>
    </location>
</feature>
<proteinExistence type="inferred from homology"/>
<dbReference type="SMART" id="SM00382">
    <property type="entry name" value="AAA"/>
    <property type="match status" value="2"/>
</dbReference>
<reference evidence="12" key="1">
    <citation type="submission" date="2024-02" db="EMBL/GenBank/DDBJ databases">
        <authorList>
            <consortium name="ELIXIR-Norway"/>
            <consortium name="Elixir Norway"/>
        </authorList>
    </citation>
    <scope>NUCLEOTIDE SEQUENCE</scope>
</reference>
<protein>
    <submittedName>
        <fullName evidence="12">Uncharacterized protein</fullName>
    </submittedName>
</protein>
<feature type="transmembrane region" description="Helical" evidence="9">
    <location>
        <begin position="472"/>
        <end position="504"/>
    </location>
</feature>
<dbReference type="EMBL" id="OZ019907">
    <property type="protein sequence ID" value="CAK9205536.1"/>
    <property type="molecule type" value="Genomic_DNA"/>
</dbReference>
<feature type="transmembrane region" description="Helical" evidence="9">
    <location>
        <begin position="127"/>
        <end position="150"/>
    </location>
</feature>
<dbReference type="Gene3D" id="1.20.1560.10">
    <property type="entry name" value="ABC transporter type 1, transmembrane domain"/>
    <property type="match status" value="2"/>
</dbReference>
<evidence type="ECO:0000313" key="13">
    <source>
        <dbReference type="Proteomes" id="UP001497512"/>
    </source>
</evidence>
<feature type="domain" description="ABC transporter" evidence="10">
    <location>
        <begin position="663"/>
        <end position="884"/>
    </location>
</feature>
<feature type="domain" description="ABC transmembrane type-1" evidence="11">
    <location>
        <begin position="351"/>
        <end position="627"/>
    </location>
</feature>
<dbReference type="InterPro" id="IPR017871">
    <property type="entry name" value="ABC_transporter-like_CS"/>
</dbReference>
<evidence type="ECO:0000256" key="4">
    <source>
        <dbReference type="ARBA" id="ARBA00022692"/>
    </source>
</evidence>